<feature type="domain" description="AAA+ ATPase" evidence="7">
    <location>
        <begin position="52"/>
        <end position="352"/>
    </location>
</feature>
<evidence type="ECO:0000313" key="10">
    <source>
        <dbReference type="Proteomes" id="UP001595805"/>
    </source>
</evidence>
<comment type="function">
    <text evidence="5">ATPase subunit of a proteasome-like degradation complex; this subunit has chaperone activity. The binding of ATP and its subsequent hydrolysis by HslU are essential for unfolding of protein substrates subsequently hydrolyzed by HslV. HslU recognizes the N-terminal part of its protein substrates and unfolds these before they are guided to HslV for hydrolysis.</text>
</comment>
<comment type="subunit">
    <text evidence="5">A double ring-shaped homohexamer of HslV is capped on each side by a ring-shaped HslU homohexamer. The assembly of the HslU/HslV complex is dependent on binding of ATP.</text>
</comment>
<feature type="binding site" evidence="5">
    <location>
        <begin position="63"/>
        <end position="68"/>
    </location>
    <ligand>
        <name>ATP</name>
        <dbReference type="ChEBI" id="CHEBI:30616"/>
    </ligand>
</feature>
<evidence type="ECO:0000256" key="4">
    <source>
        <dbReference type="ARBA" id="ARBA00023186"/>
    </source>
</evidence>
<dbReference type="Pfam" id="PF00004">
    <property type="entry name" value="AAA"/>
    <property type="match status" value="1"/>
</dbReference>
<keyword evidence="4 5" id="KW-0143">Chaperone</keyword>
<keyword evidence="5" id="KW-0963">Cytoplasm</keyword>
<name>A0ABV8AKS6_9BACT</name>
<feature type="binding site" evidence="5">
    <location>
        <position position="413"/>
    </location>
    <ligand>
        <name>ATP</name>
        <dbReference type="ChEBI" id="CHEBI:30616"/>
    </ligand>
</feature>
<organism evidence="9 10">
    <name type="scientific">Algoriphagus namhaensis</name>
    <dbReference type="NCBI Taxonomy" id="915353"/>
    <lineage>
        <taxon>Bacteria</taxon>
        <taxon>Pseudomonadati</taxon>
        <taxon>Bacteroidota</taxon>
        <taxon>Cytophagia</taxon>
        <taxon>Cytophagales</taxon>
        <taxon>Cyclobacteriaceae</taxon>
        <taxon>Algoriphagus</taxon>
    </lineage>
</organism>
<dbReference type="NCBIfam" id="NF003544">
    <property type="entry name" value="PRK05201.1"/>
    <property type="match status" value="1"/>
</dbReference>
<feature type="binding site" evidence="5">
    <location>
        <position position="274"/>
    </location>
    <ligand>
        <name>ATP</name>
        <dbReference type="ChEBI" id="CHEBI:30616"/>
    </ligand>
</feature>
<keyword evidence="9" id="KW-0645">Protease</keyword>
<reference evidence="10" key="1">
    <citation type="journal article" date="2019" name="Int. J. Syst. Evol. Microbiol.">
        <title>The Global Catalogue of Microorganisms (GCM) 10K type strain sequencing project: providing services to taxonomists for standard genome sequencing and annotation.</title>
        <authorList>
            <consortium name="The Broad Institute Genomics Platform"/>
            <consortium name="The Broad Institute Genome Sequencing Center for Infectious Disease"/>
            <person name="Wu L."/>
            <person name="Ma J."/>
        </authorList>
    </citation>
    <scope>NUCLEOTIDE SEQUENCE [LARGE SCALE GENOMIC DNA]</scope>
    <source>
        <strain evidence="10">CCUG 60523</strain>
    </source>
</reference>
<dbReference type="InterPro" id="IPR003593">
    <property type="entry name" value="AAA+_ATPase"/>
</dbReference>
<keyword evidence="2 5" id="KW-0547">Nucleotide-binding</keyword>
<dbReference type="EMBL" id="JBHRZS010000002">
    <property type="protein sequence ID" value="MFC3878623.1"/>
    <property type="molecule type" value="Genomic_DNA"/>
</dbReference>
<dbReference type="GO" id="GO:0006508">
    <property type="term" value="P:proteolysis"/>
    <property type="evidence" value="ECO:0007669"/>
    <property type="project" value="UniProtKB-KW"/>
</dbReference>
<feature type="binding site" evidence="5">
    <location>
        <position position="341"/>
    </location>
    <ligand>
        <name>ATP</name>
        <dbReference type="ChEBI" id="CHEBI:30616"/>
    </ligand>
</feature>
<dbReference type="PANTHER" id="PTHR48102:SF3">
    <property type="entry name" value="ATP-DEPENDENT PROTEASE ATPASE SUBUNIT HSLU"/>
    <property type="match status" value="1"/>
</dbReference>
<accession>A0ABV8AKS6</accession>
<dbReference type="RefSeq" id="WP_377902259.1">
    <property type="nucleotide sequence ID" value="NZ_JBHRZS010000002.1"/>
</dbReference>
<feature type="binding site" evidence="5">
    <location>
        <position position="21"/>
    </location>
    <ligand>
        <name>ATP</name>
        <dbReference type="ChEBI" id="CHEBI:30616"/>
    </ligand>
</feature>
<keyword evidence="9" id="KW-0378">Hydrolase</keyword>
<dbReference type="SUPFAM" id="SSF52540">
    <property type="entry name" value="P-loop containing nucleoside triphosphate hydrolases"/>
    <property type="match status" value="1"/>
</dbReference>
<dbReference type="InterPro" id="IPR050052">
    <property type="entry name" value="ATP-dep_Clp_protease_ClpX"/>
</dbReference>
<keyword evidence="10" id="KW-1185">Reference proteome</keyword>
<feature type="region of interest" description="Disordered" evidence="6">
    <location>
        <begin position="148"/>
        <end position="171"/>
    </location>
</feature>
<dbReference type="HAMAP" id="MF_00249">
    <property type="entry name" value="HslU"/>
    <property type="match status" value="1"/>
</dbReference>
<dbReference type="Proteomes" id="UP001595805">
    <property type="component" value="Unassembled WGS sequence"/>
</dbReference>
<comment type="similarity">
    <text evidence="1 5">Belongs to the ClpX chaperone family. HslU subfamily.</text>
</comment>
<evidence type="ECO:0000256" key="1">
    <source>
        <dbReference type="ARBA" id="ARBA00009771"/>
    </source>
</evidence>
<proteinExistence type="inferred from homology"/>
<dbReference type="PANTHER" id="PTHR48102">
    <property type="entry name" value="ATP-DEPENDENT CLP PROTEASE ATP-BINDING SUBUNIT CLPX-LIKE, MITOCHONDRIAL-RELATED"/>
    <property type="match status" value="1"/>
</dbReference>
<feature type="domain" description="Clp ATPase C-terminal" evidence="8">
    <location>
        <begin position="355"/>
        <end position="453"/>
    </location>
</feature>
<dbReference type="Pfam" id="PF07724">
    <property type="entry name" value="AAA_2"/>
    <property type="match status" value="1"/>
</dbReference>
<evidence type="ECO:0000256" key="6">
    <source>
        <dbReference type="SAM" id="MobiDB-lite"/>
    </source>
</evidence>
<comment type="caution">
    <text evidence="9">The sequence shown here is derived from an EMBL/GenBank/DDBJ whole genome shotgun (WGS) entry which is preliminary data.</text>
</comment>
<evidence type="ECO:0000256" key="3">
    <source>
        <dbReference type="ARBA" id="ARBA00022840"/>
    </source>
</evidence>
<comment type="subcellular location">
    <subcellularLocation>
        <location evidence="5">Cytoplasm</location>
    </subcellularLocation>
</comment>
<dbReference type="SMART" id="SM00382">
    <property type="entry name" value="AAA"/>
    <property type="match status" value="1"/>
</dbReference>
<dbReference type="InterPro" id="IPR003959">
    <property type="entry name" value="ATPase_AAA_core"/>
</dbReference>
<dbReference type="InterPro" id="IPR004491">
    <property type="entry name" value="HslU"/>
</dbReference>
<gene>
    <name evidence="5 9" type="primary">hslU</name>
    <name evidence="9" type="ORF">ACFOSV_00455</name>
</gene>
<dbReference type="InterPro" id="IPR019489">
    <property type="entry name" value="Clp_ATPase_C"/>
</dbReference>
<evidence type="ECO:0000256" key="5">
    <source>
        <dbReference type="HAMAP-Rule" id="MF_00249"/>
    </source>
</evidence>
<dbReference type="NCBIfam" id="TIGR00390">
    <property type="entry name" value="hslU"/>
    <property type="match status" value="1"/>
</dbReference>
<sequence>MEKILSLTPIQIVSELDKYIIGQNDAKRNVAIALRNRIRRLMVKSEIQKDIVPNNILMIGSTGVGKTEIARRLAKVANAPFTKVEASKFTEVGYVGRDVESMVRDLAEQAIALVREVKNEEVKEKAAHAVEEAILDILIPPVKTAGFQRSITPGDTDDSPPASDAELNERTRERFREKLQKGELDDRKIEINVKSSGPAGIGMIGNGMMDDASMQGLQDMISNMMPKRTKKRKIAISEARKILLEEEMSKLIDFDEVKEEAVKLAENNGIIFIDEIDKIASKSGKGGGGPDVSREGVQRDLLPIVEGSAVNTKYGVVNTDHILFIAAGAFHVAKPSDLIPELQGRFPIRVELQSLTQDDFSRILREPKNALTKQYEALFEAEEVSLKFNDEAIDEIARLAFLINQEVENIGARRLHTVMSHLLNDFLFEVPDTIQANSKIVITKEMVDERLSTLVKNRDLSQYIL</sequence>
<dbReference type="Gene3D" id="3.40.50.300">
    <property type="entry name" value="P-loop containing nucleotide triphosphate hydrolases"/>
    <property type="match status" value="2"/>
</dbReference>
<evidence type="ECO:0000259" key="7">
    <source>
        <dbReference type="SMART" id="SM00382"/>
    </source>
</evidence>
<dbReference type="SMART" id="SM01086">
    <property type="entry name" value="ClpB_D2-small"/>
    <property type="match status" value="1"/>
</dbReference>
<evidence type="ECO:0000256" key="2">
    <source>
        <dbReference type="ARBA" id="ARBA00022741"/>
    </source>
</evidence>
<evidence type="ECO:0000313" key="9">
    <source>
        <dbReference type="EMBL" id="MFC3878623.1"/>
    </source>
</evidence>
<protein>
    <recommendedName>
        <fullName evidence="5">ATP-dependent protease ATPase subunit HslU</fullName>
    </recommendedName>
    <alternativeName>
        <fullName evidence="5">Unfoldase HslU</fullName>
    </alternativeName>
</protein>
<dbReference type="Gene3D" id="1.10.8.60">
    <property type="match status" value="1"/>
</dbReference>
<dbReference type="InterPro" id="IPR027417">
    <property type="entry name" value="P-loop_NTPase"/>
</dbReference>
<keyword evidence="3 5" id="KW-0067">ATP-binding</keyword>
<dbReference type="GO" id="GO:0008233">
    <property type="term" value="F:peptidase activity"/>
    <property type="evidence" value="ECO:0007669"/>
    <property type="project" value="UniProtKB-KW"/>
</dbReference>
<evidence type="ECO:0000259" key="8">
    <source>
        <dbReference type="SMART" id="SM01086"/>
    </source>
</evidence>